<feature type="domain" description="Activator of Hsp90 ATPase homologue 1/2-like C-terminal" evidence="2">
    <location>
        <begin position="14"/>
        <end position="130"/>
    </location>
</feature>
<evidence type="ECO:0000256" key="1">
    <source>
        <dbReference type="ARBA" id="ARBA00006817"/>
    </source>
</evidence>
<dbReference type="Proteomes" id="UP000679126">
    <property type="component" value="Unassembled WGS sequence"/>
</dbReference>
<proteinExistence type="inferred from homology"/>
<sequence length="137" mass="15434">MPFPVIEKTIEIHAPPSKVWRVFTDPALSRQMGGEYVSDWRPGSAFGWKGPDGKMLTSGTILEIMPEKLLKHDLSDKNNLLSVITYELIPHQEATLVAAREELQYELTEEQLQEAEEGWEIALRAVKDLAEKTEAAS</sequence>
<evidence type="ECO:0000313" key="3">
    <source>
        <dbReference type="EMBL" id="MBO9151545.1"/>
    </source>
</evidence>
<gene>
    <name evidence="3" type="ORF">J7I43_04960</name>
</gene>
<reference evidence="4" key="1">
    <citation type="submission" date="2021-03" db="EMBL/GenBank/DDBJ databases">
        <title>Assistant Professor.</title>
        <authorList>
            <person name="Huq M.A."/>
        </authorList>
    </citation>
    <scope>NUCLEOTIDE SEQUENCE [LARGE SCALE GENOMIC DNA]</scope>
    <source>
        <strain evidence="4">MAH-28</strain>
    </source>
</reference>
<comment type="caution">
    <text evidence="3">The sequence shown here is derived from an EMBL/GenBank/DDBJ whole genome shotgun (WGS) entry which is preliminary data.</text>
</comment>
<dbReference type="InterPro" id="IPR023393">
    <property type="entry name" value="START-like_dom_sf"/>
</dbReference>
<dbReference type="CDD" id="cd07814">
    <property type="entry name" value="SRPBCC_CalC_Aha1-like"/>
    <property type="match status" value="1"/>
</dbReference>
<accession>A0ABS3YA35</accession>
<comment type="similarity">
    <text evidence="1">Belongs to the AHA1 family.</text>
</comment>
<dbReference type="SUPFAM" id="SSF55961">
    <property type="entry name" value="Bet v1-like"/>
    <property type="match status" value="1"/>
</dbReference>
<keyword evidence="4" id="KW-1185">Reference proteome</keyword>
<evidence type="ECO:0000313" key="4">
    <source>
        <dbReference type="Proteomes" id="UP000679126"/>
    </source>
</evidence>
<dbReference type="InterPro" id="IPR013538">
    <property type="entry name" value="ASHA1/2-like_C"/>
</dbReference>
<organism evidence="3 4">
    <name type="scientific">Chitinophaga chungangae</name>
    <dbReference type="NCBI Taxonomy" id="2821488"/>
    <lineage>
        <taxon>Bacteria</taxon>
        <taxon>Pseudomonadati</taxon>
        <taxon>Bacteroidota</taxon>
        <taxon>Chitinophagia</taxon>
        <taxon>Chitinophagales</taxon>
        <taxon>Chitinophagaceae</taxon>
        <taxon>Chitinophaga</taxon>
    </lineage>
</organism>
<protein>
    <submittedName>
        <fullName evidence="3">SRPBCC domain-containing protein</fullName>
    </submittedName>
</protein>
<dbReference type="Gene3D" id="3.30.530.20">
    <property type="match status" value="1"/>
</dbReference>
<dbReference type="Pfam" id="PF08327">
    <property type="entry name" value="AHSA1"/>
    <property type="match status" value="1"/>
</dbReference>
<dbReference type="EMBL" id="JAGHKP010000001">
    <property type="protein sequence ID" value="MBO9151545.1"/>
    <property type="molecule type" value="Genomic_DNA"/>
</dbReference>
<name>A0ABS3YA35_9BACT</name>
<evidence type="ECO:0000259" key="2">
    <source>
        <dbReference type="Pfam" id="PF08327"/>
    </source>
</evidence>
<dbReference type="RefSeq" id="WP_209143848.1">
    <property type="nucleotide sequence ID" value="NZ_JAGHKP010000001.1"/>
</dbReference>